<reference evidence="1" key="1">
    <citation type="submission" date="2012-09" db="EMBL/GenBank/DDBJ databases">
        <authorList>
            <person name="Martin A.A."/>
        </authorList>
    </citation>
    <scope>NUCLEOTIDE SEQUENCE</scope>
</reference>
<protein>
    <submittedName>
        <fullName evidence="2">PB1 domain-containing protein</fullName>
    </submittedName>
</protein>
<evidence type="ECO:0000313" key="1">
    <source>
        <dbReference type="Proteomes" id="UP000035642"/>
    </source>
</evidence>
<sequence length="193" mass="23101">MADSDLNLERARFKVYQEFAPRFYIAFKDKDELYRLFRKRIDELGIALNDIYFTNFIGEIEEINDSESLWKIVRNELFAKKHTLRIYVCDDDDTGHSSLDREKRAHRHRHMRRNRQQRSSDCVFCRGQGHCDPRERFSAASHFLHGRVPTLYQQPPFLRNHNCVHSSQFGPFHMDHQFGRYPFSLMGACHGRY</sequence>
<name>A0A0K0D3S2_ANGCA</name>
<dbReference type="AlphaFoldDB" id="A0A0K0D3S2"/>
<reference evidence="2" key="2">
    <citation type="submission" date="2017-02" db="UniProtKB">
        <authorList>
            <consortium name="WormBaseParasite"/>
        </authorList>
    </citation>
    <scope>IDENTIFICATION</scope>
</reference>
<dbReference type="WBParaSite" id="ACAC_0000471701-mRNA-1">
    <property type="protein sequence ID" value="ACAC_0000471701-mRNA-1"/>
    <property type="gene ID" value="ACAC_0000471701"/>
</dbReference>
<evidence type="ECO:0000313" key="2">
    <source>
        <dbReference type="WBParaSite" id="ACAC_0000471701-mRNA-1"/>
    </source>
</evidence>
<keyword evidence="1" id="KW-1185">Reference proteome</keyword>
<organism evidence="1 2">
    <name type="scientific">Angiostrongylus cantonensis</name>
    <name type="common">Rat lungworm</name>
    <dbReference type="NCBI Taxonomy" id="6313"/>
    <lineage>
        <taxon>Eukaryota</taxon>
        <taxon>Metazoa</taxon>
        <taxon>Ecdysozoa</taxon>
        <taxon>Nematoda</taxon>
        <taxon>Chromadorea</taxon>
        <taxon>Rhabditida</taxon>
        <taxon>Rhabditina</taxon>
        <taxon>Rhabditomorpha</taxon>
        <taxon>Strongyloidea</taxon>
        <taxon>Metastrongylidae</taxon>
        <taxon>Angiostrongylus</taxon>
    </lineage>
</organism>
<dbReference type="InterPro" id="IPR035127">
    <property type="entry name" value="SL4P"/>
</dbReference>
<accession>A0A0K0D3S2</accession>
<dbReference type="Proteomes" id="UP000035642">
    <property type="component" value="Unassembled WGS sequence"/>
</dbReference>
<dbReference type="Pfam" id="PF17618">
    <property type="entry name" value="SL4P"/>
    <property type="match status" value="1"/>
</dbReference>
<proteinExistence type="predicted"/>